<dbReference type="Proteomes" id="UP001155587">
    <property type="component" value="Unassembled WGS sequence"/>
</dbReference>
<dbReference type="EMBL" id="JAKRRY010000031">
    <property type="protein sequence ID" value="MCW8348111.1"/>
    <property type="molecule type" value="Genomic_DNA"/>
</dbReference>
<evidence type="ECO:0000313" key="1">
    <source>
        <dbReference type="EMBL" id="MCW8348111.1"/>
    </source>
</evidence>
<gene>
    <name evidence="1" type="ORF">MD535_19150</name>
</gene>
<accession>A0A9X3HY32</accession>
<reference evidence="1" key="1">
    <citation type="submission" date="2022-02" db="EMBL/GenBank/DDBJ databases">
        <title>Vibrio sp. nov, a new bacterium isolated from seawater.</title>
        <authorList>
            <person name="Yuan Y."/>
        </authorList>
    </citation>
    <scope>NUCLEOTIDE SEQUENCE</scope>
    <source>
        <strain evidence="1">ZSDZ65</strain>
    </source>
</reference>
<evidence type="ECO:0000313" key="2">
    <source>
        <dbReference type="Proteomes" id="UP001155587"/>
    </source>
</evidence>
<organism evidence="1 2">
    <name type="scientific">Vibrio qingdaonensis</name>
    <dbReference type="NCBI Taxonomy" id="2829491"/>
    <lineage>
        <taxon>Bacteria</taxon>
        <taxon>Pseudomonadati</taxon>
        <taxon>Pseudomonadota</taxon>
        <taxon>Gammaproteobacteria</taxon>
        <taxon>Vibrionales</taxon>
        <taxon>Vibrionaceae</taxon>
        <taxon>Vibrio</taxon>
    </lineage>
</organism>
<keyword evidence="2" id="KW-1185">Reference proteome</keyword>
<dbReference type="AlphaFoldDB" id="A0A9X3HY32"/>
<dbReference type="RefSeq" id="WP_265676674.1">
    <property type="nucleotide sequence ID" value="NZ_JAKRRY010000031.1"/>
</dbReference>
<proteinExistence type="predicted"/>
<sequence length="120" mass="13997">MIFMYKFVTDKLDTQYIQLPPTDRELDHADIPLEEIEMREMLSAWYDTAYLPLVTANSLGDSNQQESARLKKVETTLLFVLKNRVYRAAFERILTTMTASTSRERLLRLLADSKGRYSVQ</sequence>
<name>A0A9X3HY32_9VIBR</name>
<protein>
    <submittedName>
        <fullName evidence="1">Uncharacterized protein</fullName>
    </submittedName>
</protein>
<comment type="caution">
    <text evidence="1">The sequence shown here is derived from an EMBL/GenBank/DDBJ whole genome shotgun (WGS) entry which is preliminary data.</text>
</comment>